<dbReference type="EMBL" id="JBHLUH010000089">
    <property type="protein sequence ID" value="MFC0533718.1"/>
    <property type="molecule type" value="Genomic_DNA"/>
</dbReference>
<dbReference type="Pfam" id="PF04199">
    <property type="entry name" value="Cyclase"/>
    <property type="match status" value="1"/>
</dbReference>
<dbReference type="PANTHER" id="PTHR31118">
    <property type="entry name" value="CYCLASE-LIKE PROTEIN 2"/>
    <property type="match status" value="1"/>
</dbReference>
<keyword evidence="1" id="KW-0378">Hydrolase</keyword>
<dbReference type="PROSITE" id="PS51318">
    <property type="entry name" value="TAT"/>
    <property type="match status" value="1"/>
</dbReference>
<dbReference type="InterPro" id="IPR037175">
    <property type="entry name" value="KFase_sf"/>
</dbReference>
<name>A0ABV6MH84_9ACTN</name>
<dbReference type="RefSeq" id="WP_377261684.1">
    <property type="nucleotide sequence ID" value="NZ_JBHLUH010000089.1"/>
</dbReference>
<dbReference type="Gene3D" id="3.50.30.50">
    <property type="entry name" value="Putative cyclase"/>
    <property type="match status" value="1"/>
</dbReference>
<sequence>MCTEECLKQTGRGGALSRRAALVGAAAIAATAALERPAQAGGGHHPAPRRGLRDLTYPLTTTFPAFAVGEEASRRTYVTVEENGYYMQEWRILEHYGTHVDAPGHFTPGGRLSPELQPAELLVPAVVVDIAARAARDPDTTVTVDDIKGFERRYGRIPRDAAVLMYSGWGAKVGDPDAYRGTDAGGTLHFPGFSPEACEWLLRHRRIRSLGVDTLSIDPGNSSTFDTHLILTGADRYGVENLANLDRVPRTGATIMVGLIPYQGGSGGQARVFATW</sequence>
<dbReference type="GO" id="GO:0016787">
    <property type="term" value="F:hydrolase activity"/>
    <property type="evidence" value="ECO:0007669"/>
    <property type="project" value="UniProtKB-KW"/>
</dbReference>
<comment type="caution">
    <text evidence="1">The sequence shown here is derived from an EMBL/GenBank/DDBJ whole genome shotgun (WGS) entry which is preliminary data.</text>
</comment>
<dbReference type="EC" id="3.5.-.-" evidence="1"/>
<dbReference type="SUPFAM" id="SSF102198">
    <property type="entry name" value="Putative cyclase"/>
    <property type="match status" value="1"/>
</dbReference>
<evidence type="ECO:0000313" key="2">
    <source>
        <dbReference type="Proteomes" id="UP001589867"/>
    </source>
</evidence>
<evidence type="ECO:0000313" key="1">
    <source>
        <dbReference type="EMBL" id="MFC0533718.1"/>
    </source>
</evidence>
<accession>A0ABV6MH84</accession>
<dbReference type="InterPro" id="IPR007325">
    <property type="entry name" value="KFase/CYL"/>
</dbReference>
<gene>
    <name evidence="1" type="ORF">ACFFIA_39555</name>
</gene>
<reference evidence="1 2" key="1">
    <citation type="submission" date="2024-09" db="EMBL/GenBank/DDBJ databases">
        <authorList>
            <person name="Sun Q."/>
            <person name="Mori K."/>
        </authorList>
    </citation>
    <scope>NUCLEOTIDE SEQUENCE [LARGE SCALE GENOMIC DNA]</scope>
    <source>
        <strain evidence="1 2">TBRC 3947</strain>
    </source>
</reference>
<dbReference type="PANTHER" id="PTHR31118:SF12">
    <property type="entry name" value="CYCLASE-LIKE PROTEIN 2"/>
    <property type="match status" value="1"/>
</dbReference>
<organism evidence="1 2">
    <name type="scientific">Phytohabitans kaempferiae</name>
    <dbReference type="NCBI Taxonomy" id="1620943"/>
    <lineage>
        <taxon>Bacteria</taxon>
        <taxon>Bacillati</taxon>
        <taxon>Actinomycetota</taxon>
        <taxon>Actinomycetes</taxon>
        <taxon>Micromonosporales</taxon>
        <taxon>Micromonosporaceae</taxon>
    </lineage>
</organism>
<keyword evidence="2" id="KW-1185">Reference proteome</keyword>
<dbReference type="Proteomes" id="UP001589867">
    <property type="component" value="Unassembled WGS sequence"/>
</dbReference>
<protein>
    <submittedName>
        <fullName evidence="1">Cyclase family protein</fullName>
        <ecNumber evidence="1">3.5.-.-</ecNumber>
    </submittedName>
</protein>
<proteinExistence type="predicted"/>
<dbReference type="InterPro" id="IPR006311">
    <property type="entry name" value="TAT_signal"/>
</dbReference>